<evidence type="ECO:0000313" key="3">
    <source>
        <dbReference type="EMBL" id="GAA0874411.1"/>
    </source>
</evidence>
<accession>A0ABP3XYD5</accession>
<organism evidence="3 4">
    <name type="scientific">Wandonia haliotis</name>
    <dbReference type="NCBI Taxonomy" id="574963"/>
    <lineage>
        <taxon>Bacteria</taxon>
        <taxon>Pseudomonadati</taxon>
        <taxon>Bacteroidota</taxon>
        <taxon>Flavobacteriia</taxon>
        <taxon>Flavobacteriales</taxon>
        <taxon>Crocinitomicaceae</taxon>
        <taxon>Wandonia</taxon>
    </lineage>
</organism>
<sequence length="2477" mass="280787">MLVISGSSWTKEFIPKIYLDSPEVNLPFPIEEHQDPTQNNSQSFDLGLPSNVTTTIEYDPVSGKYVFKEKVGNNINLRPSSMMTLEEYLQYQQEKEMEEYWKDRIAQENEENQFLIPPLKIKGEAFRNIFGSNEINIRPQGSVELSFGVNSSRYDNPVLPENQRKITRFDFNQRIQLNLVGQVGTKLKLTTMYNTEAAFDFENVTKLEYTGDEDQIIQKIEAGNVSMPLNTSLIQGAQALFGVKTQLRFGKLTVDAIASQSRGQKQEINISGGAQVQKFDVKADNYEANRHFFINHYFYDHYDEAMAQLPIVNTPVNITRMEVWVTNRQNNTDNTRNIIAFSDLGEAKQENFEGNATSTSSSELPDNAANNLYDWATGNALLRSFSNAVTALSSQAASPGPFQQSFDYEKVENARRLSEQEYTYNALLGYISLNMPLNNDEVLAVAYEYTVQGRTYQVGEFSTDGIEGQNALYLKMLKSTILSPRMKIWDLMMKNVYSIGAYQLTQADFRMDLWYNNPETSLPVNFMPYSGVDETLLVQLLEMDKLNQNNQPFPDGVFDFAALAQNGNRFENGGTINPKNGRIYFSTVEPFGKTLYDKLVDGGIAPNQASRIAYTELYDSTLIAAQMLPSKNRFSFKGEYKSSVSSDIPLNALNIPEGAVSVTAGGIRLQEGTDYTVDYNLGRVKILNSSILESNTPIKVSIESNSIFGFQQKNFMGTHFNYRVNKDFNIGATWVHSKEKPLTQKVNIGDEPYSNHMIGLNIDYRTNAPFLTRLVDLLPIISTSAPSSITFRGEGAYLIPGTPRGIGKGGVSYVDDFEGSQSTIDIRTQSMWKLASVPQGQPDLFPEGNLKNDLSAGYKRSLLAWYTIDPLFYQNNSLTPAHIQEDPSMLDDARMRIVMQTELFPNLQLQQFTFNNIPTLDLAYYPKERGMYNYDTTANLTLDGLFSDPQARWGGIMRSLSTTNFEQANIEFIQFWMLDPFNDDQEAVNQGAHSGGDLYFNLGNVSEDILPDSRKSFENGLPAGPDDPQGNTDLTVWGRVSTDQTVVNAFDNDLSARENQDVGLDGWGNTDEREFYLGYVNWVESNGVLSAETKARMLADPSSDDFNYYRDDQYDEERLNILERYKRYNGHEGNSPTSEMSAEQNADGYMTLATNSPDIEDINQDNNLSESESYFQYKVSLRPNDMVVGKNHITSVSEVTTPAGKVEKWYQFRVPVSLPDKAVNGISDFRSIRFMRMFLKEWDEEVVLRFARLELVRGEWRRYNQSLVDPGDVVQVDPNLTTFNINVVNVEEHDQREPIKYEIPPGIQREIDPGQVQTRQLNEQSMSLQVCNLQDGDARAGFRNVTFNLNNYKKLKMFVHGEEVDPSSPLSDDDVTVFIRLGTDLTDNYYEYELPLKLTQWGSTSAEAIWPEANNVEIVFEDLTNLKKGRNELMEAANPTVSMNVMYYEPVPSDPTKRIGVKGSPNLQDLRTIMIGVRNPKSNGDNPWKPDDGLPKCAEVWVNELRLTDFISEGGGAAVASLQLQLADFANVSMSGNYSGLNWGSIDSRVQDRQRDTRMGFDFNTNMQLGQFFGKKARINVPFFFSYSVGVINPEFDPYNPDIKLSEYDLNERRERAKRGQDFTERKAYNFTNVRKERKQGKKARFWDIENISLTYGYNEDLHRDFNIEYDRTKVWRGGINYNFNANPFLWEPFKNVKGLQKSKWLALIKEAGIYLGPKSVTINNALLRTYNERLVRNNLSSFEFDPVYVKNFTWARNYMLKYDITKNLKFDFAANNNSIFTEPDGQIDKKADPANYQLFKDSIRRQLGTGGTTMNYNHSYNISYNIPFNKIPALDWVTSNIRYSAGYDWQRAPLGQSDFGNIIQNNRNLNMTAQLNFVNLYNKVEFFKKINNGGGRSGAVQQRRSAAVNRGGVRQGGRSSSGDTGGFLGWKIDRLKSKIQKEQGKIQDLETFRDPSQNLVDSLGQETIDDKQETISSREEKVKTLEEKLKEKEELARQKAENKDKPVHPVLGFAGRLLMTLRNVSGTYSVNDGTLLPGYNQQTSLLGFNSSFKAPSAGFVFGQQERTVWGRDNGRDFAQEAADSDWLVRNSRLNTQHATTHNQTITGRATLEPIRDLRIDLTINRTFSENQSEFFRWNDSLNIHETQSRFTTSNLTYSTISIGSAFTAMSGRYQSRTFDQMREYRQDVSELLGSDNPNSSPDGTGFYSGYSGNQQDVVIGAFLAAYTGTGVNSKSKNPLKNIPLPNWSITYDGVSKFKFMRKVVRNFVIKHSYSSTVTMGGMQTNLNYGEDGNGNAIERDLNNNFISSMQVQNVSISERFSPLIGFDATWVIKKNGLITKFEYKRDRSVGLSLANNQVTEIFGTEWVIGTGYKFGNVKLPWFKLNNRPIVSDLNFRFDLTIRDNVTVIRKIVENTNQATAGQNVISIRSSLDYNIGRNLTAQIYYDQMITNPKIATSYPTGNMNCGIRLRINLGGL</sequence>
<dbReference type="Pfam" id="PF14349">
    <property type="entry name" value="SprA_N"/>
    <property type="match status" value="2"/>
</dbReference>
<evidence type="ECO:0000256" key="1">
    <source>
        <dbReference type="SAM" id="Coils"/>
    </source>
</evidence>
<keyword evidence="1" id="KW-0175">Coiled coil</keyword>
<dbReference type="InterPro" id="IPR026377">
    <property type="entry name" value="Cell_surface_SprA"/>
</dbReference>
<keyword evidence="4" id="KW-1185">Reference proteome</keyword>
<dbReference type="Proteomes" id="UP001501126">
    <property type="component" value="Unassembled WGS sequence"/>
</dbReference>
<name>A0ABP3XYD5_9FLAO</name>
<protein>
    <submittedName>
        <fullName evidence="3">Cell surface protein SprA</fullName>
    </submittedName>
</protein>
<comment type="caution">
    <text evidence="3">The sequence shown here is derived from an EMBL/GenBank/DDBJ whole genome shotgun (WGS) entry which is preliminary data.</text>
</comment>
<feature type="domain" description="Gliding motility protein SprA N-terminal" evidence="2">
    <location>
        <begin position="50"/>
        <end position="437"/>
    </location>
</feature>
<reference evidence="4" key="1">
    <citation type="journal article" date="2019" name="Int. J. Syst. Evol. Microbiol.">
        <title>The Global Catalogue of Microorganisms (GCM) 10K type strain sequencing project: providing services to taxonomists for standard genome sequencing and annotation.</title>
        <authorList>
            <consortium name="The Broad Institute Genomics Platform"/>
            <consortium name="The Broad Institute Genome Sequencing Center for Infectious Disease"/>
            <person name="Wu L."/>
            <person name="Ma J."/>
        </authorList>
    </citation>
    <scope>NUCLEOTIDE SEQUENCE [LARGE SCALE GENOMIC DNA]</scope>
    <source>
        <strain evidence="4">JCM 16083</strain>
    </source>
</reference>
<dbReference type="NCBIfam" id="TIGR04189">
    <property type="entry name" value="surface_SprA"/>
    <property type="match status" value="1"/>
</dbReference>
<evidence type="ECO:0000259" key="2">
    <source>
        <dbReference type="Pfam" id="PF14349"/>
    </source>
</evidence>
<feature type="coiled-coil region" evidence="1">
    <location>
        <begin position="1933"/>
        <end position="2006"/>
    </location>
</feature>
<evidence type="ECO:0000313" key="4">
    <source>
        <dbReference type="Proteomes" id="UP001501126"/>
    </source>
</evidence>
<gene>
    <name evidence="3" type="primary">sprA</name>
    <name evidence="3" type="ORF">GCM10009118_08190</name>
</gene>
<feature type="domain" description="Gliding motility protein SprA N-terminal" evidence="2">
    <location>
        <begin position="1079"/>
        <end position="1607"/>
    </location>
</feature>
<proteinExistence type="predicted"/>
<dbReference type="EMBL" id="BAAAFH010000003">
    <property type="protein sequence ID" value="GAA0874411.1"/>
    <property type="molecule type" value="Genomic_DNA"/>
</dbReference>
<dbReference type="InterPro" id="IPR025684">
    <property type="entry name" value="SprA_N_dom"/>
</dbReference>